<name>A0A975WA24_9RHOB</name>
<organism evidence="1 2">
    <name type="scientific">Marinovum algicola</name>
    <dbReference type="NCBI Taxonomy" id="42444"/>
    <lineage>
        <taxon>Bacteria</taxon>
        <taxon>Pseudomonadati</taxon>
        <taxon>Pseudomonadota</taxon>
        <taxon>Alphaproteobacteria</taxon>
        <taxon>Rhodobacterales</taxon>
        <taxon>Roseobacteraceae</taxon>
        <taxon>Marinovum</taxon>
    </lineage>
</organism>
<dbReference type="EMBL" id="FNYY01000006">
    <property type="protein sequence ID" value="SEJ47875.1"/>
    <property type="molecule type" value="Genomic_DNA"/>
</dbReference>
<dbReference type="RefSeq" id="WP_074836531.1">
    <property type="nucleotide sequence ID" value="NZ_CATLQZ010000002.1"/>
</dbReference>
<proteinExistence type="predicted"/>
<evidence type="ECO:0000313" key="2">
    <source>
        <dbReference type="Proteomes" id="UP000182932"/>
    </source>
</evidence>
<evidence type="ECO:0008006" key="3">
    <source>
        <dbReference type="Google" id="ProtNLM"/>
    </source>
</evidence>
<accession>A0A975WA24</accession>
<reference evidence="1 2" key="1">
    <citation type="submission" date="2016-10" db="EMBL/GenBank/DDBJ databases">
        <authorList>
            <person name="Varghese N."/>
            <person name="Submissions S."/>
        </authorList>
    </citation>
    <scope>NUCLEOTIDE SEQUENCE [LARGE SCALE GENOMIC DNA]</scope>
    <source>
        <strain evidence="1 2">FF3</strain>
    </source>
</reference>
<dbReference type="AlphaFoldDB" id="A0A975WA24"/>
<dbReference type="GeneID" id="80818377"/>
<comment type="caution">
    <text evidence="1">The sequence shown here is derived from an EMBL/GenBank/DDBJ whole genome shotgun (WGS) entry which is preliminary data.</text>
</comment>
<sequence length="145" mass="16239">MEMRHVADLHKVAEARFERDAADLRQSLAAEARLTAALDAIAASQARRSEALTGDLAVAFAQTGAALWQTWAEARRRELLMALANQRAVTEAIKLRARASFGRTSALAALTDQTREDIREDAARRETERLVELEMHRRWMKTPGD</sequence>
<keyword evidence="2" id="KW-1185">Reference proteome</keyword>
<dbReference type="Proteomes" id="UP000182932">
    <property type="component" value="Unassembled WGS sequence"/>
</dbReference>
<gene>
    <name evidence="1" type="ORF">SAMN04487940_106120</name>
</gene>
<evidence type="ECO:0000313" key="1">
    <source>
        <dbReference type="EMBL" id="SEJ47875.1"/>
    </source>
</evidence>
<protein>
    <recommendedName>
        <fullName evidence="3">Flagellar FliJ protein</fullName>
    </recommendedName>
</protein>